<accession>A0A0E9XL46</accession>
<reference evidence="1" key="2">
    <citation type="journal article" date="2015" name="Fish Shellfish Immunol.">
        <title>Early steps in the European eel (Anguilla anguilla)-Vibrio vulnificus interaction in the gills: Role of the RtxA13 toxin.</title>
        <authorList>
            <person name="Callol A."/>
            <person name="Pajuelo D."/>
            <person name="Ebbesson L."/>
            <person name="Teles M."/>
            <person name="MacKenzie S."/>
            <person name="Amaro C."/>
        </authorList>
    </citation>
    <scope>NUCLEOTIDE SEQUENCE</scope>
</reference>
<evidence type="ECO:0000313" key="1">
    <source>
        <dbReference type="EMBL" id="JAI03380.1"/>
    </source>
</evidence>
<proteinExistence type="predicted"/>
<protein>
    <submittedName>
        <fullName evidence="1">Uncharacterized protein</fullName>
    </submittedName>
</protein>
<dbReference type="AlphaFoldDB" id="A0A0E9XL46"/>
<reference evidence="1" key="1">
    <citation type="submission" date="2014-11" db="EMBL/GenBank/DDBJ databases">
        <authorList>
            <person name="Amaro Gonzalez C."/>
        </authorList>
    </citation>
    <scope>NUCLEOTIDE SEQUENCE</scope>
</reference>
<dbReference type="EMBL" id="GBXM01005198">
    <property type="protein sequence ID" value="JAI03380.1"/>
    <property type="molecule type" value="Transcribed_RNA"/>
</dbReference>
<organism evidence="1">
    <name type="scientific">Anguilla anguilla</name>
    <name type="common">European freshwater eel</name>
    <name type="synonym">Muraena anguilla</name>
    <dbReference type="NCBI Taxonomy" id="7936"/>
    <lineage>
        <taxon>Eukaryota</taxon>
        <taxon>Metazoa</taxon>
        <taxon>Chordata</taxon>
        <taxon>Craniata</taxon>
        <taxon>Vertebrata</taxon>
        <taxon>Euteleostomi</taxon>
        <taxon>Actinopterygii</taxon>
        <taxon>Neopterygii</taxon>
        <taxon>Teleostei</taxon>
        <taxon>Anguilliformes</taxon>
        <taxon>Anguillidae</taxon>
        <taxon>Anguilla</taxon>
    </lineage>
</organism>
<sequence>MYSVYFVPNFSFVTQLSCLAEMNKDCCASHKRYLLNSTIPCCHLLLLRGRSCDTDNE</sequence>
<name>A0A0E9XL46_ANGAN</name>